<dbReference type="AlphaFoldDB" id="A0A9J5YFG8"/>
<evidence type="ECO:0000313" key="2">
    <source>
        <dbReference type="EMBL" id="KAG5598837.1"/>
    </source>
</evidence>
<evidence type="ECO:0000256" key="1">
    <source>
        <dbReference type="SAM" id="Phobius"/>
    </source>
</evidence>
<name>A0A9J5YFG8_SOLCO</name>
<proteinExistence type="predicted"/>
<keyword evidence="1" id="KW-1133">Transmembrane helix</keyword>
<organism evidence="2 3">
    <name type="scientific">Solanum commersonii</name>
    <name type="common">Commerson's wild potato</name>
    <name type="synonym">Commerson's nightshade</name>
    <dbReference type="NCBI Taxonomy" id="4109"/>
    <lineage>
        <taxon>Eukaryota</taxon>
        <taxon>Viridiplantae</taxon>
        <taxon>Streptophyta</taxon>
        <taxon>Embryophyta</taxon>
        <taxon>Tracheophyta</taxon>
        <taxon>Spermatophyta</taxon>
        <taxon>Magnoliopsida</taxon>
        <taxon>eudicotyledons</taxon>
        <taxon>Gunneridae</taxon>
        <taxon>Pentapetalae</taxon>
        <taxon>asterids</taxon>
        <taxon>lamiids</taxon>
        <taxon>Solanales</taxon>
        <taxon>Solanaceae</taxon>
        <taxon>Solanoideae</taxon>
        <taxon>Solaneae</taxon>
        <taxon>Solanum</taxon>
    </lineage>
</organism>
<feature type="transmembrane region" description="Helical" evidence="1">
    <location>
        <begin position="15"/>
        <end position="37"/>
    </location>
</feature>
<sequence length="66" mass="7469">MVIGRAGSATLDDDIVTLFQLINKFLVFCFCAELGTLRKEMHEVYYIMIKIGIEIGLMLSRLVSNN</sequence>
<dbReference type="Proteomes" id="UP000824120">
    <property type="component" value="Chromosome 6"/>
</dbReference>
<gene>
    <name evidence="2" type="ORF">H5410_030207</name>
</gene>
<keyword evidence="1" id="KW-0472">Membrane</keyword>
<reference evidence="2 3" key="1">
    <citation type="submission" date="2020-09" db="EMBL/GenBank/DDBJ databases">
        <title>De no assembly of potato wild relative species, Solanum commersonii.</title>
        <authorList>
            <person name="Cho K."/>
        </authorList>
    </citation>
    <scope>NUCLEOTIDE SEQUENCE [LARGE SCALE GENOMIC DNA]</scope>
    <source>
        <strain evidence="2">LZ3.2</strain>
        <tissue evidence="2">Leaf</tissue>
    </source>
</reference>
<feature type="transmembrane region" description="Helical" evidence="1">
    <location>
        <begin position="44"/>
        <end position="63"/>
    </location>
</feature>
<keyword evidence="1" id="KW-0812">Transmembrane</keyword>
<keyword evidence="3" id="KW-1185">Reference proteome</keyword>
<evidence type="ECO:0000313" key="3">
    <source>
        <dbReference type="Proteomes" id="UP000824120"/>
    </source>
</evidence>
<protein>
    <submittedName>
        <fullName evidence="2">Uncharacterized protein</fullName>
    </submittedName>
</protein>
<accession>A0A9J5YFG8</accession>
<comment type="caution">
    <text evidence="2">The sequence shown here is derived from an EMBL/GenBank/DDBJ whole genome shotgun (WGS) entry which is preliminary data.</text>
</comment>
<dbReference type="EMBL" id="JACXVP010000006">
    <property type="protein sequence ID" value="KAG5598837.1"/>
    <property type="molecule type" value="Genomic_DNA"/>
</dbReference>